<feature type="compositionally biased region" description="Acidic residues" evidence="1">
    <location>
        <begin position="45"/>
        <end position="71"/>
    </location>
</feature>
<feature type="region of interest" description="Disordered" evidence="1">
    <location>
        <begin position="1"/>
        <end position="71"/>
    </location>
</feature>
<evidence type="ECO:0000256" key="1">
    <source>
        <dbReference type="SAM" id="MobiDB-lite"/>
    </source>
</evidence>
<proteinExistence type="predicted"/>
<feature type="non-terminal residue" evidence="2">
    <location>
        <position position="1"/>
    </location>
</feature>
<evidence type="ECO:0000313" key="3">
    <source>
        <dbReference type="Proteomes" id="UP000265520"/>
    </source>
</evidence>
<keyword evidence="3" id="KW-1185">Reference proteome</keyword>
<protein>
    <submittedName>
        <fullName evidence="2">Uncharacterized protein</fullName>
    </submittedName>
</protein>
<evidence type="ECO:0000313" key="2">
    <source>
        <dbReference type="EMBL" id="MCI66655.1"/>
    </source>
</evidence>
<accession>A0A392U3P5</accession>
<organism evidence="2 3">
    <name type="scientific">Trifolium medium</name>
    <dbReference type="NCBI Taxonomy" id="97028"/>
    <lineage>
        <taxon>Eukaryota</taxon>
        <taxon>Viridiplantae</taxon>
        <taxon>Streptophyta</taxon>
        <taxon>Embryophyta</taxon>
        <taxon>Tracheophyta</taxon>
        <taxon>Spermatophyta</taxon>
        <taxon>Magnoliopsida</taxon>
        <taxon>eudicotyledons</taxon>
        <taxon>Gunneridae</taxon>
        <taxon>Pentapetalae</taxon>
        <taxon>rosids</taxon>
        <taxon>fabids</taxon>
        <taxon>Fabales</taxon>
        <taxon>Fabaceae</taxon>
        <taxon>Papilionoideae</taxon>
        <taxon>50 kb inversion clade</taxon>
        <taxon>NPAAA clade</taxon>
        <taxon>Hologalegina</taxon>
        <taxon>IRL clade</taxon>
        <taxon>Trifolieae</taxon>
        <taxon>Trifolium</taxon>
    </lineage>
</organism>
<dbReference type="Proteomes" id="UP000265520">
    <property type="component" value="Unassembled WGS sequence"/>
</dbReference>
<dbReference type="AlphaFoldDB" id="A0A392U3P5"/>
<sequence length="71" mass="7878">ALPMQEFVYHSNGLTSERRNEDDYEFDGEYNGDDGSYDVFWGGEDNGDVEEDESDVEGGEDEEDGSDVQGG</sequence>
<dbReference type="EMBL" id="LXQA010699617">
    <property type="protein sequence ID" value="MCI66655.1"/>
    <property type="molecule type" value="Genomic_DNA"/>
</dbReference>
<name>A0A392U3P5_9FABA</name>
<comment type="caution">
    <text evidence="2">The sequence shown here is derived from an EMBL/GenBank/DDBJ whole genome shotgun (WGS) entry which is preliminary data.</text>
</comment>
<reference evidence="2 3" key="1">
    <citation type="journal article" date="2018" name="Front. Plant Sci.">
        <title>Red Clover (Trifolium pratense) and Zigzag Clover (T. medium) - A Picture of Genomic Similarities and Differences.</title>
        <authorList>
            <person name="Dluhosova J."/>
            <person name="Istvanek J."/>
            <person name="Nedelnik J."/>
            <person name="Repkova J."/>
        </authorList>
    </citation>
    <scope>NUCLEOTIDE SEQUENCE [LARGE SCALE GENOMIC DNA]</scope>
    <source>
        <strain evidence="3">cv. 10/8</strain>
        <tissue evidence="2">Leaf</tissue>
    </source>
</reference>
<feature type="compositionally biased region" description="Acidic residues" evidence="1">
    <location>
        <begin position="22"/>
        <end position="36"/>
    </location>
</feature>